<evidence type="ECO:0000313" key="2">
    <source>
        <dbReference type="Proteomes" id="UP000609121"/>
    </source>
</evidence>
<comment type="caution">
    <text evidence="1">The sequence shown here is derived from an EMBL/GenBank/DDBJ whole genome shotgun (WGS) entry which is preliminary data.</text>
</comment>
<proteinExistence type="predicted"/>
<accession>A0A8J6YYK8</accession>
<gene>
    <name evidence="1" type="ORF">ICN82_09205</name>
</gene>
<protein>
    <submittedName>
        <fullName evidence="1">Uncharacterized protein</fullName>
    </submittedName>
</protein>
<reference evidence="1" key="1">
    <citation type="submission" date="2020-09" db="EMBL/GenBank/DDBJ databases">
        <title>A novel bacterium of genus Mangrovicoccus, isolated from South China Sea.</title>
        <authorList>
            <person name="Huang H."/>
            <person name="Mo K."/>
            <person name="Hu Y."/>
        </authorList>
    </citation>
    <scope>NUCLEOTIDE SEQUENCE</scope>
    <source>
        <strain evidence="1">HB182678</strain>
    </source>
</reference>
<organism evidence="1 2">
    <name type="scientific">Mangrovicoccus algicola</name>
    <dbReference type="NCBI Taxonomy" id="2771008"/>
    <lineage>
        <taxon>Bacteria</taxon>
        <taxon>Pseudomonadati</taxon>
        <taxon>Pseudomonadota</taxon>
        <taxon>Alphaproteobacteria</taxon>
        <taxon>Rhodobacterales</taxon>
        <taxon>Paracoccaceae</taxon>
        <taxon>Mangrovicoccus</taxon>
    </lineage>
</organism>
<dbReference type="EMBL" id="JACVXA010000021">
    <property type="protein sequence ID" value="MBE3638376.1"/>
    <property type="molecule type" value="Genomic_DNA"/>
</dbReference>
<dbReference type="Proteomes" id="UP000609121">
    <property type="component" value="Unassembled WGS sequence"/>
</dbReference>
<keyword evidence="2" id="KW-1185">Reference proteome</keyword>
<sequence>MRGTGPGVYFVNARAQQDGRHEVHRLGCPATLPAASNRVWLGAFADPAQAMAAAAQVYDQVDGCAYCLPGENEG</sequence>
<name>A0A8J6YYK8_9RHOB</name>
<evidence type="ECO:0000313" key="1">
    <source>
        <dbReference type="EMBL" id="MBE3638376.1"/>
    </source>
</evidence>
<dbReference type="AlphaFoldDB" id="A0A8J6YYK8"/>